<dbReference type="EMBL" id="CP143423">
    <property type="protein sequence ID" value="WVX47814.1"/>
    <property type="molecule type" value="Genomic_DNA"/>
</dbReference>
<organism evidence="1 2">
    <name type="scientific">Roseobacter fucihabitans</name>
    <dbReference type="NCBI Taxonomy" id="1537242"/>
    <lineage>
        <taxon>Bacteria</taxon>
        <taxon>Pseudomonadati</taxon>
        <taxon>Pseudomonadota</taxon>
        <taxon>Alphaproteobacteria</taxon>
        <taxon>Rhodobacterales</taxon>
        <taxon>Roseobacteraceae</taxon>
        <taxon>Roseobacter</taxon>
    </lineage>
</organism>
<protein>
    <recommendedName>
        <fullName evidence="3">DUF3800 domain-containing protein</fullName>
    </recommendedName>
</protein>
<reference evidence="2" key="2">
    <citation type="submission" date="2024-01" db="EMBL/GenBank/DDBJ databases">
        <title>Roseobacter fucihabitans sp. nov., isolated from the brown alga Fucus spiralis.</title>
        <authorList>
            <person name="Hahnke S."/>
            <person name="Berger M."/>
            <person name="Schlingloff A."/>
            <person name="Athale I."/>
            <person name="Neumann-Schaal M."/>
            <person name="Adenaya A."/>
            <person name="Poehlein A."/>
            <person name="Daniel R."/>
            <person name="Pertersen J."/>
            <person name="Brinkhoff T."/>
        </authorList>
    </citation>
    <scope>NUCLEOTIDE SEQUENCE [LARGE SCALE GENOMIC DNA]</scope>
    <source>
        <strain evidence="2">B14</strain>
    </source>
</reference>
<dbReference type="Proteomes" id="UP001318682">
    <property type="component" value="Chromosome"/>
</dbReference>
<name>A0ABZ2BSI2_9RHOB</name>
<gene>
    <name evidence="1" type="ORF">ROLI_008860</name>
</gene>
<dbReference type="Pfam" id="PF12686">
    <property type="entry name" value="DUF3800"/>
    <property type="match status" value="1"/>
</dbReference>
<evidence type="ECO:0008006" key="3">
    <source>
        <dbReference type="Google" id="ProtNLM"/>
    </source>
</evidence>
<sequence length="284" mass="32342">MLPVSKPYEYILYIDEAGDDGLSRIKPVDSNGASEWLCIGGFLTRANYEAKTVQWVKEMRRHISALQGPALHYRKLSPSKKDAACSFLADLPVKAFVVCSHKVNMRGHQSSSAAIRGGKQWFYNYCVRLLMERATEMCLKDSLKHYKEPRPLKVVFSARGGHSYGQTKAYWEILKRQAAGGTTVLNKREIRHQVLRFNLIDYLPHQQNAGLQIADIIASAFYQSVETSTLKWEPRHAKMLQPIMAKERNVVADFGLALQPTNPRDINLTEDQKAIFRYYGYTAL</sequence>
<evidence type="ECO:0000313" key="1">
    <source>
        <dbReference type="EMBL" id="WVX47814.1"/>
    </source>
</evidence>
<dbReference type="InterPro" id="IPR024524">
    <property type="entry name" value="DUF3800"/>
</dbReference>
<accession>A0ABZ2BSI2</accession>
<reference evidence="1 2" key="1">
    <citation type="submission" date="2015-07" db="EMBL/GenBank/DDBJ databases">
        <authorList>
            <person name="Voget S."/>
            <person name="Dogs M."/>
            <person name="Brinkhoff T.H."/>
            <person name="Daniel R."/>
        </authorList>
    </citation>
    <scope>NUCLEOTIDE SEQUENCE [LARGE SCALE GENOMIC DNA]</scope>
    <source>
        <strain evidence="1 2">B14</strain>
    </source>
</reference>
<evidence type="ECO:0000313" key="2">
    <source>
        <dbReference type="Proteomes" id="UP001318682"/>
    </source>
</evidence>
<keyword evidence="2" id="KW-1185">Reference proteome</keyword>
<proteinExistence type="predicted"/>